<name>A0A5A9NR41_9TELE</name>
<reference evidence="1 2" key="1">
    <citation type="journal article" date="2019" name="Mol. Ecol. Resour.">
        <title>Chromosome-level genome assembly of Triplophysa tibetana, a fish adapted to the harsh high-altitude environment of the Tibetan Plateau.</title>
        <authorList>
            <person name="Yang X."/>
            <person name="Liu H."/>
            <person name="Ma Z."/>
            <person name="Zou Y."/>
            <person name="Zou M."/>
            <person name="Mao Y."/>
            <person name="Li X."/>
            <person name="Wang H."/>
            <person name="Chen T."/>
            <person name="Wang W."/>
            <person name="Yang R."/>
        </authorList>
    </citation>
    <scope>NUCLEOTIDE SEQUENCE [LARGE SCALE GENOMIC DNA]</scope>
    <source>
        <strain evidence="1">TTIB1903HZAU</strain>
        <tissue evidence="1">Muscle</tissue>
    </source>
</reference>
<sequence>MFLILQTEHLPHKADIPSQSQHMVCRGPDGAPEYERVVELARYLVELREKPGLSDREATVIIQLWDRLPDSDKQGFPIHPGTRTRCVLGQGSGPSQWPTMSRTAQAAIRRLMGNCPTLKGNCPTLKGKTRIQLFEVNQRTPSVWYNDYRKKIETDVLSLSLPLPQMSMGSHTSLQVARQKPSGTIGVETAIRPYHLF</sequence>
<evidence type="ECO:0000313" key="1">
    <source>
        <dbReference type="EMBL" id="KAA0711883.1"/>
    </source>
</evidence>
<dbReference type="EMBL" id="SOYY01000014">
    <property type="protein sequence ID" value="KAA0711883.1"/>
    <property type="molecule type" value="Genomic_DNA"/>
</dbReference>
<keyword evidence="2" id="KW-1185">Reference proteome</keyword>
<organism evidence="1 2">
    <name type="scientific">Triplophysa tibetana</name>
    <dbReference type="NCBI Taxonomy" id="1572043"/>
    <lineage>
        <taxon>Eukaryota</taxon>
        <taxon>Metazoa</taxon>
        <taxon>Chordata</taxon>
        <taxon>Craniata</taxon>
        <taxon>Vertebrata</taxon>
        <taxon>Euteleostomi</taxon>
        <taxon>Actinopterygii</taxon>
        <taxon>Neopterygii</taxon>
        <taxon>Teleostei</taxon>
        <taxon>Ostariophysi</taxon>
        <taxon>Cypriniformes</taxon>
        <taxon>Nemacheilidae</taxon>
        <taxon>Triplophysa</taxon>
    </lineage>
</organism>
<protein>
    <submittedName>
        <fullName evidence="1">Uncharacterized protein</fullName>
    </submittedName>
</protein>
<comment type="caution">
    <text evidence="1">The sequence shown here is derived from an EMBL/GenBank/DDBJ whole genome shotgun (WGS) entry which is preliminary data.</text>
</comment>
<proteinExistence type="predicted"/>
<accession>A0A5A9NR41</accession>
<evidence type="ECO:0000313" key="2">
    <source>
        <dbReference type="Proteomes" id="UP000324632"/>
    </source>
</evidence>
<dbReference type="AlphaFoldDB" id="A0A5A9NR41"/>
<dbReference type="Proteomes" id="UP000324632">
    <property type="component" value="Chromosome 14"/>
</dbReference>
<gene>
    <name evidence="1" type="ORF">E1301_Tti013487</name>
</gene>